<evidence type="ECO:0000313" key="3">
    <source>
        <dbReference type="Proteomes" id="UP001151760"/>
    </source>
</evidence>
<dbReference type="Proteomes" id="UP001151760">
    <property type="component" value="Unassembled WGS sequence"/>
</dbReference>
<feature type="non-terminal residue" evidence="2">
    <location>
        <position position="195"/>
    </location>
</feature>
<reference evidence="2" key="1">
    <citation type="journal article" date="2022" name="Int. J. Mol. Sci.">
        <title>Draft Genome of Tanacetum Coccineum: Genomic Comparison of Closely Related Tanacetum-Family Plants.</title>
        <authorList>
            <person name="Yamashiro T."/>
            <person name="Shiraishi A."/>
            <person name="Nakayama K."/>
            <person name="Satake H."/>
        </authorList>
    </citation>
    <scope>NUCLEOTIDE SEQUENCE</scope>
</reference>
<keyword evidence="3" id="KW-1185">Reference proteome</keyword>
<evidence type="ECO:0000313" key="2">
    <source>
        <dbReference type="EMBL" id="GJT26633.1"/>
    </source>
</evidence>
<protein>
    <submittedName>
        <fullName evidence="2">Uncharacterized protein</fullName>
    </submittedName>
</protein>
<name>A0ABQ5CIQ6_9ASTR</name>
<accession>A0ABQ5CIQ6</accession>
<sequence>MLRLQGTYKLLQLKGFVNHIAVGDGRPDVGPEHSIFAGIHPNANLELVEYALATRLKWEAKSDKHDLMDLKVMPLFRCGVQWRRKDEMVVGRFGLKKYERWSGVSDRTHAQVIFKKDFEADGRELSDSPIVLRTKANSIVQESATRPFDSLQEETWPKLQDTIKVRDSALNVNSNDAIPKSDVNREYFTEENDRR</sequence>
<evidence type="ECO:0000256" key="1">
    <source>
        <dbReference type="SAM" id="MobiDB-lite"/>
    </source>
</evidence>
<comment type="caution">
    <text evidence="2">The sequence shown here is derived from an EMBL/GenBank/DDBJ whole genome shotgun (WGS) entry which is preliminary data.</text>
</comment>
<proteinExistence type="predicted"/>
<feature type="compositionally biased region" description="Basic and acidic residues" evidence="1">
    <location>
        <begin position="182"/>
        <end position="195"/>
    </location>
</feature>
<feature type="region of interest" description="Disordered" evidence="1">
    <location>
        <begin position="174"/>
        <end position="195"/>
    </location>
</feature>
<organism evidence="2 3">
    <name type="scientific">Tanacetum coccineum</name>
    <dbReference type="NCBI Taxonomy" id="301880"/>
    <lineage>
        <taxon>Eukaryota</taxon>
        <taxon>Viridiplantae</taxon>
        <taxon>Streptophyta</taxon>
        <taxon>Embryophyta</taxon>
        <taxon>Tracheophyta</taxon>
        <taxon>Spermatophyta</taxon>
        <taxon>Magnoliopsida</taxon>
        <taxon>eudicotyledons</taxon>
        <taxon>Gunneridae</taxon>
        <taxon>Pentapetalae</taxon>
        <taxon>asterids</taxon>
        <taxon>campanulids</taxon>
        <taxon>Asterales</taxon>
        <taxon>Asteraceae</taxon>
        <taxon>Asteroideae</taxon>
        <taxon>Anthemideae</taxon>
        <taxon>Anthemidinae</taxon>
        <taxon>Tanacetum</taxon>
    </lineage>
</organism>
<gene>
    <name evidence="2" type="ORF">Tco_0906908</name>
</gene>
<dbReference type="EMBL" id="BQNB010014309">
    <property type="protein sequence ID" value="GJT26633.1"/>
    <property type="molecule type" value="Genomic_DNA"/>
</dbReference>
<reference evidence="2" key="2">
    <citation type="submission" date="2022-01" db="EMBL/GenBank/DDBJ databases">
        <authorList>
            <person name="Yamashiro T."/>
            <person name="Shiraishi A."/>
            <person name="Satake H."/>
            <person name="Nakayama K."/>
        </authorList>
    </citation>
    <scope>NUCLEOTIDE SEQUENCE</scope>
</reference>